<dbReference type="PANTHER" id="PTHR41307:SF1">
    <property type="entry name" value="MEMBRANE PROTEIN"/>
    <property type="match status" value="1"/>
</dbReference>
<keyword evidence="1" id="KW-0472">Membrane</keyword>
<evidence type="ECO:0000313" key="2">
    <source>
        <dbReference type="EMBL" id="PPA68492.1"/>
    </source>
</evidence>
<evidence type="ECO:0000256" key="1">
    <source>
        <dbReference type="SAM" id="Phobius"/>
    </source>
</evidence>
<feature type="transmembrane region" description="Helical" evidence="1">
    <location>
        <begin position="125"/>
        <end position="147"/>
    </location>
</feature>
<proteinExistence type="predicted"/>
<keyword evidence="1" id="KW-1133">Transmembrane helix</keyword>
<dbReference type="Gene3D" id="1.10.1900.10">
    <property type="entry name" value="c-terminal domain of poly(a) binding protein"/>
    <property type="match status" value="1"/>
</dbReference>
<dbReference type="InterPro" id="IPR009214">
    <property type="entry name" value="DUF1129"/>
</dbReference>
<keyword evidence="1" id="KW-0812">Transmembrane</keyword>
<organism evidence="2 3">
    <name type="scientific">Jeotgalibacillus proteolyticus</name>
    <dbReference type="NCBI Taxonomy" id="2082395"/>
    <lineage>
        <taxon>Bacteria</taxon>
        <taxon>Bacillati</taxon>
        <taxon>Bacillota</taxon>
        <taxon>Bacilli</taxon>
        <taxon>Bacillales</taxon>
        <taxon>Caryophanaceae</taxon>
        <taxon>Jeotgalibacillus</taxon>
    </lineage>
</organism>
<reference evidence="2 3" key="1">
    <citation type="submission" date="2018-02" db="EMBL/GenBank/DDBJ databases">
        <title>Jeotgalibacillus proteolyticum sp. nov. a protease producing bacterium isolated from ocean sediments of Laizhou Bay.</title>
        <authorList>
            <person name="Li Y."/>
        </authorList>
    </citation>
    <scope>NUCLEOTIDE SEQUENCE [LARGE SCALE GENOMIC DNA]</scope>
    <source>
        <strain evidence="2 3">22-7</strain>
    </source>
</reference>
<feature type="transmembrane region" description="Helical" evidence="1">
    <location>
        <begin position="186"/>
        <end position="207"/>
    </location>
</feature>
<dbReference type="SUPFAM" id="SSF158560">
    <property type="entry name" value="BH3980-like"/>
    <property type="match status" value="1"/>
</dbReference>
<dbReference type="PANTHER" id="PTHR41307">
    <property type="entry name" value="MEMBRANE PROTEIN-RELATED"/>
    <property type="match status" value="1"/>
</dbReference>
<feature type="transmembrane region" description="Helical" evidence="1">
    <location>
        <begin position="159"/>
        <end position="180"/>
    </location>
</feature>
<dbReference type="AlphaFoldDB" id="A0A2S5G688"/>
<sequence>MATTTTYIQLNNDRRKKLTDENEEIYGDILLYVRSSNVDQRAGEELLMELLEHLIEAQDRRKRAVDVFGSDPKEYCKSLVDELPKESVPSKILFFIYMFSYGVMWMFGTMGVIEFLFPSLKQPIALSHLVLFGALFITIPAAAIVLMKQLAFSKERSKQAAWSGVALSIILLPYAIFLLAPSTGEVVIAPWVYVVIALLLFIGTRLLKQKVFD</sequence>
<protein>
    <recommendedName>
        <fullName evidence="4">DUF1129 domain-containing protein</fullName>
    </recommendedName>
</protein>
<evidence type="ECO:0008006" key="4">
    <source>
        <dbReference type="Google" id="ProtNLM"/>
    </source>
</evidence>
<evidence type="ECO:0000313" key="3">
    <source>
        <dbReference type="Proteomes" id="UP000239047"/>
    </source>
</evidence>
<gene>
    <name evidence="2" type="ORF">C4B60_20840</name>
</gene>
<feature type="transmembrane region" description="Helical" evidence="1">
    <location>
        <begin position="92"/>
        <end position="113"/>
    </location>
</feature>
<accession>A0A2S5G688</accession>
<dbReference type="RefSeq" id="WP_104059893.1">
    <property type="nucleotide sequence ID" value="NZ_PREZ01000012.1"/>
</dbReference>
<comment type="caution">
    <text evidence="2">The sequence shown here is derived from an EMBL/GenBank/DDBJ whole genome shotgun (WGS) entry which is preliminary data.</text>
</comment>
<dbReference type="OrthoDB" id="1655249at2"/>
<name>A0A2S5G688_9BACL</name>
<dbReference type="Pfam" id="PF06570">
    <property type="entry name" value="DUF1129"/>
    <property type="match status" value="1"/>
</dbReference>
<dbReference type="EMBL" id="PREZ01000012">
    <property type="protein sequence ID" value="PPA68492.1"/>
    <property type="molecule type" value="Genomic_DNA"/>
</dbReference>
<dbReference type="Proteomes" id="UP000239047">
    <property type="component" value="Unassembled WGS sequence"/>
</dbReference>
<keyword evidence="3" id="KW-1185">Reference proteome</keyword>